<feature type="active site" description="Charge relay system" evidence="10">
    <location>
        <position position="78"/>
    </location>
</feature>
<dbReference type="PATRIC" id="fig|1359163.3.peg.150"/>
<keyword evidence="12" id="KW-0808">Transferase</keyword>
<evidence type="ECO:0000256" key="8">
    <source>
        <dbReference type="ARBA" id="ARBA00022917"/>
    </source>
</evidence>
<dbReference type="EC" id="6.3.5.7" evidence="3 10"/>
<feature type="active site" description="Acyl-ester intermediate" evidence="10">
    <location>
        <position position="181"/>
    </location>
</feature>
<dbReference type="InterPro" id="IPR004412">
    <property type="entry name" value="GatA"/>
</dbReference>
<dbReference type="SUPFAM" id="SSF75304">
    <property type="entry name" value="Amidase signature (AS) enzymes"/>
    <property type="match status" value="1"/>
</dbReference>
<evidence type="ECO:0000256" key="9">
    <source>
        <dbReference type="ARBA" id="ARBA00047407"/>
    </source>
</evidence>
<comment type="subunit">
    <text evidence="2 10">Heterotrimer of A, B and C subunits.</text>
</comment>
<dbReference type="GO" id="GO:0050567">
    <property type="term" value="F:glutaminyl-tRNA synthase (glutamine-hydrolyzing) activity"/>
    <property type="evidence" value="ECO:0007669"/>
    <property type="project" value="UniProtKB-UniRule"/>
</dbReference>
<dbReference type="STRING" id="1359163.NLO413_0156"/>
<evidence type="ECO:0000256" key="6">
    <source>
        <dbReference type="ARBA" id="ARBA00022741"/>
    </source>
</evidence>
<feature type="active site" description="Charge relay system" evidence="10">
    <location>
        <position position="157"/>
    </location>
</feature>
<dbReference type="PANTHER" id="PTHR11895:SF151">
    <property type="entry name" value="GLUTAMYL-TRNA(GLN) AMIDOTRANSFERASE SUBUNIT A"/>
    <property type="match status" value="1"/>
</dbReference>
<evidence type="ECO:0000256" key="10">
    <source>
        <dbReference type="HAMAP-Rule" id="MF_00120"/>
    </source>
</evidence>
<dbReference type="GO" id="GO:0016740">
    <property type="term" value="F:transferase activity"/>
    <property type="evidence" value="ECO:0007669"/>
    <property type="project" value="UniProtKB-KW"/>
</dbReference>
<name>A0A0F3NLY3_9RICK</name>
<dbReference type="InterPro" id="IPR020556">
    <property type="entry name" value="Amidase_CS"/>
</dbReference>
<comment type="caution">
    <text evidence="12">The sequence shown here is derived from an EMBL/GenBank/DDBJ whole genome shotgun (WGS) entry which is preliminary data.</text>
</comment>
<dbReference type="RefSeq" id="WP_045808639.1">
    <property type="nucleotide sequence ID" value="NZ_LANX01000001.1"/>
</dbReference>
<dbReference type="GO" id="GO:0005524">
    <property type="term" value="F:ATP binding"/>
    <property type="evidence" value="ECO:0007669"/>
    <property type="project" value="UniProtKB-KW"/>
</dbReference>
<dbReference type="InterPro" id="IPR000120">
    <property type="entry name" value="Amidase"/>
</dbReference>
<gene>
    <name evidence="10 12" type="primary">gatA</name>
    <name evidence="12" type="ORF">NLO413_0156</name>
</gene>
<dbReference type="PROSITE" id="PS00571">
    <property type="entry name" value="AMIDASES"/>
    <property type="match status" value="1"/>
</dbReference>
<dbReference type="Proteomes" id="UP000033562">
    <property type="component" value="Unassembled WGS sequence"/>
</dbReference>
<dbReference type="Pfam" id="PF01425">
    <property type="entry name" value="Amidase"/>
    <property type="match status" value="1"/>
</dbReference>
<evidence type="ECO:0000256" key="3">
    <source>
        <dbReference type="ARBA" id="ARBA00012739"/>
    </source>
</evidence>
<comment type="function">
    <text evidence="10">Allows the formation of correctly charged Gln-tRNA(Gln) through the transamidation of misacylated Glu-tRNA(Gln) in organisms which lack glutaminyl-tRNA synthetase. The reaction takes place in the presence of glutamine and ATP through an activated gamma-phospho-Glu-tRNA(Gln).</text>
</comment>
<dbReference type="Gene3D" id="3.90.1300.10">
    <property type="entry name" value="Amidase signature (AS) domain"/>
    <property type="match status" value="1"/>
</dbReference>
<keyword evidence="13" id="KW-1185">Reference proteome</keyword>
<dbReference type="GO" id="GO:0030956">
    <property type="term" value="C:glutamyl-tRNA(Gln) amidotransferase complex"/>
    <property type="evidence" value="ECO:0007669"/>
    <property type="project" value="InterPro"/>
</dbReference>
<evidence type="ECO:0000256" key="4">
    <source>
        <dbReference type="ARBA" id="ARBA00014428"/>
    </source>
</evidence>
<dbReference type="NCBIfam" id="TIGR00132">
    <property type="entry name" value="gatA"/>
    <property type="match status" value="1"/>
</dbReference>
<dbReference type="InterPro" id="IPR023631">
    <property type="entry name" value="Amidase_dom"/>
</dbReference>
<comment type="catalytic activity">
    <reaction evidence="9 10">
        <text>L-glutamyl-tRNA(Gln) + L-glutamine + ATP + H2O = L-glutaminyl-tRNA(Gln) + L-glutamate + ADP + phosphate + H(+)</text>
        <dbReference type="Rhea" id="RHEA:17521"/>
        <dbReference type="Rhea" id="RHEA-COMP:9681"/>
        <dbReference type="Rhea" id="RHEA-COMP:9684"/>
        <dbReference type="ChEBI" id="CHEBI:15377"/>
        <dbReference type="ChEBI" id="CHEBI:15378"/>
        <dbReference type="ChEBI" id="CHEBI:29985"/>
        <dbReference type="ChEBI" id="CHEBI:30616"/>
        <dbReference type="ChEBI" id="CHEBI:43474"/>
        <dbReference type="ChEBI" id="CHEBI:58359"/>
        <dbReference type="ChEBI" id="CHEBI:78520"/>
        <dbReference type="ChEBI" id="CHEBI:78521"/>
        <dbReference type="ChEBI" id="CHEBI:456216"/>
        <dbReference type="EC" id="6.3.5.7"/>
    </reaction>
</comment>
<comment type="similarity">
    <text evidence="1 10">Belongs to the amidase family. GatA subfamily.</text>
</comment>
<evidence type="ECO:0000313" key="13">
    <source>
        <dbReference type="Proteomes" id="UP000033562"/>
    </source>
</evidence>
<dbReference type="EMBL" id="LANX01000001">
    <property type="protein sequence ID" value="KJV68791.1"/>
    <property type="molecule type" value="Genomic_DNA"/>
</dbReference>
<evidence type="ECO:0000259" key="11">
    <source>
        <dbReference type="Pfam" id="PF01425"/>
    </source>
</evidence>
<keyword evidence="8 10" id="KW-0648">Protein biosynthesis</keyword>
<keyword evidence="6 10" id="KW-0547">Nucleotide-binding</keyword>
<evidence type="ECO:0000256" key="2">
    <source>
        <dbReference type="ARBA" id="ARBA00011123"/>
    </source>
</evidence>
<organism evidence="12 13">
    <name type="scientific">Candidatus Neoehrlichia procyonis str. RAC413</name>
    <dbReference type="NCBI Taxonomy" id="1359163"/>
    <lineage>
        <taxon>Bacteria</taxon>
        <taxon>Pseudomonadati</taxon>
        <taxon>Pseudomonadota</taxon>
        <taxon>Alphaproteobacteria</taxon>
        <taxon>Rickettsiales</taxon>
        <taxon>Anaplasmataceae</taxon>
        <taxon>Candidatus Neoehrlichia</taxon>
    </lineage>
</organism>
<feature type="domain" description="Amidase" evidence="11">
    <location>
        <begin position="26"/>
        <end position="468"/>
    </location>
</feature>
<evidence type="ECO:0000313" key="12">
    <source>
        <dbReference type="EMBL" id="KJV68791.1"/>
    </source>
</evidence>
<accession>A0A0F3NLY3</accession>
<dbReference type="PANTHER" id="PTHR11895">
    <property type="entry name" value="TRANSAMIDASE"/>
    <property type="match status" value="1"/>
</dbReference>
<evidence type="ECO:0000256" key="7">
    <source>
        <dbReference type="ARBA" id="ARBA00022840"/>
    </source>
</evidence>
<dbReference type="OrthoDB" id="9811471at2"/>
<dbReference type="HAMAP" id="MF_00120">
    <property type="entry name" value="GatA"/>
    <property type="match status" value="1"/>
</dbReference>
<reference evidence="12 13" key="1">
    <citation type="submission" date="2015-02" db="EMBL/GenBank/DDBJ databases">
        <title>Genome Sequencing of Rickettsiales.</title>
        <authorList>
            <person name="Daugherty S.C."/>
            <person name="Su Q."/>
            <person name="Abolude K."/>
            <person name="Beier-Sexton M."/>
            <person name="Carlyon J.A."/>
            <person name="Carter R."/>
            <person name="Day N.P."/>
            <person name="Dumler S.J."/>
            <person name="Dyachenko V."/>
            <person name="Godinez A."/>
            <person name="Kurtti T.J."/>
            <person name="Lichay M."/>
            <person name="Mullins K.E."/>
            <person name="Ott S."/>
            <person name="Pappas-Brown V."/>
            <person name="Paris D.H."/>
            <person name="Patel P."/>
            <person name="Richards A.L."/>
            <person name="Sadzewicz L."/>
            <person name="Sears K."/>
            <person name="Seidman D."/>
            <person name="Sengamalay N."/>
            <person name="Stenos J."/>
            <person name="Tallon L.J."/>
            <person name="Vincent G."/>
            <person name="Fraser C.M."/>
            <person name="Munderloh U."/>
            <person name="Dunning-Hotopp J.C."/>
        </authorList>
    </citation>
    <scope>NUCLEOTIDE SEQUENCE [LARGE SCALE GENOMIC DNA]</scope>
    <source>
        <strain evidence="12 13">RAC413</strain>
    </source>
</reference>
<sequence length="488" mass="53428">MKELLKLSIVEMHQGLKNKDFSAVELTQAHINSVENDNLNAFVTKTPEIALEAAQKVDTLLRNSSTISPMAGIPVGIKDLFCTKNIKTTACSNILREFIPMYESTVSHRLLQHGAVMLGKLNMDEFAMGSANINSCFGPVKNPWKKSDQKDLVPGGSSGGSSAAVAGFLCAGALGSDTGGSIRQPAAFCGIVGIKPTYGRCSRWGMISFASSLDQAGVLTRTVEDAALMLETVCGYDYKDSTSSKVPVPNFVNQITNNVQGKRIGIPAEYQIFQHHEDIIKIWQQNIQYLQNCGAEIIDISLPHSQYSLPVYYIISSSEASSNLARYDGVKYGTRVLSNNLNDMYELTRSLNMGQEVKTRILMGAYVLSSGYYDAYYDKAQRIRYLIMQDFVKAFEKVDYILTPTTPNEAFEIDDKPDILDMYASDIFTVSVNLAGLPAISVPAGLSKNKLPLALQIIGNYYDEGGILNVASIIQKSYIENVVTLATA</sequence>
<dbReference type="GO" id="GO:0006412">
    <property type="term" value="P:translation"/>
    <property type="evidence" value="ECO:0007669"/>
    <property type="project" value="UniProtKB-UniRule"/>
</dbReference>
<keyword evidence="7 10" id="KW-0067">ATP-binding</keyword>
<keyword evidence="5 10" id="KW-0436">Ligase</keyword>
<dbReference type="AlphaFoldDB" id="A0A0F3NLY3"/>
<evidence type="ECO:0000256" key="5">
    <source>
        <dbReference type="ARBA" id="ARBA00022598"/>
    </source>
</evidence>
<proteinExistence type="inferred from homology"/>
<dbReference type="InterPro" id="IPR036928">
    <property type="entry name" value="AS_sf"/>
</dbReference>
<protein>
    <recommendedName>
        <fullName evidence="4 10">Glutamyl-tRNA(Gln) amidotransferase subunit A</fullName>
        <shortName evidence="10">Glu-ADT subunit A</shortName>
        <ecNumber evidence="3 10">6.3.5.7</ecNumber>
    </recommendedName>
</protein>
<evidence type="ECO:0000256" key="1">
    <source>
        <dbReference type="ARBA" id="ARBA00008069"/>
    </source>
</evidence>